<accession>A0A0E0J6A8</accession>
<name>A0A0E0J6A8_ORYNI</name>
<dbReference type="AlphaFoldDB" id="A0A0E0J6A8"/>
<reference evidence="1" key="1">
    <citation type="submission" date="2015-04" db="UniProtKB">
        <authorList>
            <consortium name="EnsemblPlants"/>
        </authorList>
    </citation>
    <scope>IDENTIFICATION</scope>
    <source>
        <strain evidence="1">SL10</strain>
    </source>
</reference>
<protein>
    <submittedName>
        <fullName evidence="1">Uncharacterized protein</fullName>
    </submittedName>
</protein>
<dbReference type="HOGENOM" id="CLU_1565363_0_0_1"/>
<dbReference type="Gramene" id="ONIVA12G01550.1">
    <property type="protein sequence ID" value="ONIVA12G01550.1"/>
    <property type="gene ID" value="ONIVA12G01550"/>
</dbReference>
<keyword evidence="2" id="KW-1185">Reference proteome</keyword>
<reference evidence="1" key="2">
    <citation type="submission" date="2018-04" db="EMBL/GenBank/DDBJ databases">
        <title>OnivRS2 (Oryza nivara Reference Sequence Version 2).</title>
        <authorList>
            <person name="Zhang J."/>
            <person name="Kudrna D."/>
            <person name="Lee S."/>
            <person name="Talag J."/>
            <person name="Rajasekar S."/>
            <person name="Welchert J."/>
            <person name="Hsing Y.-I."/>
            <person name="Wing R.A."/>
        </authorList>
    </citation>
    <scope>NUCLEOTIDE SEQUENCE [LARGE SCALE GENOMIC DNA]</scope>
    <source>
        <strain evidence="1">SL10</strain>
    </source>
</reference>
<evidence type="ECO:0000313" key="1">
    <source>
        <dbReference type="EnsemblPlants" id="ONIVA12G01550.1"/>
    </source>
</evidence>
<proteinExistence type="predicted"/>
<sequence>MLSIAPTQDALISPLPSRHRRFISARSPPIPSSRQSTLALAVAQIGTAADPMLALAHSSPPHLAPLPIAPTRPSTVSPPRAISAGRHPHQAVADPIADRSPSGLHQIAAAPPDHYPRQRGAKEVLGLMEGELFRSSGEDQDTIHVLDRSQIDSLFEGAITLLCILLCHRDR</sequence>
<dbReference type="EnsemblPlants" id="ONIVA12G01550.1">
    <property type="protein sequence ID" value="ONIVA12G01550.1"/>
    <property type="gene ID" value="ONIVA12G01550"/>
</dbReference>
<organism evidence="1">
    <name type="scientific">Oryza nivara</name>
    <name type="common">Indian wild rice</name>
    <name type="synonym">Oryza sativa f. spontanea</name>
    <dbReference type="NCBI Taxonomy" id="4536"/>
    <lineage>
        <taxon>Eukaryota</taxon>
        <taxon>Viridiplantae</taxon>
        <taxon>Streptophyta</taxon>
        <taxon>Embryophyta</taxon>
        <taxon>Tracheophyta</taxon>
        <taxon>Spermatophyta</taxon>
        <taxon>Magnoliopsida</taxon>
        <taxon>Liliopsida</taxon>
        <taxon>Poales</taxon>
        <taxon>Poaceae</taxon>
        <taxon>BOP clade</taxon>
        <taxon>Oryzoideae</taxon>
        <taxon>Oryzeae</taxon>
        <taxon>Oryzinae</taxon>
        <taxon>Oryza</taxon>
    </lineage>
</organism>
<dbReference type="Proteomes" id="UP000006591">
    <property type="component" value="Chromosome 12"/>
</dbReference>
<evidence type="ECO:0000313" key="2">
    <source>
        <dbReference type="Proteomes" id="UP000006591"/>
    </source>
</evidence>